<dbReference type="GO" id="GO:0008320">
    <property type="term" value="F:protein transmembrane transporter activity"/>
    <property type="evidence" value="ECO:0007669"/>
    <property type="project" value="TreeGrafter"/>
</dbReference>
<dbReference type="RefSeq" id="WP_160735002.1">
    <property type="nucleotide sequence ID" value="NZ_WTYT01000001.1"/>
</dbReference>
<evidence type="ECO:0000256" key="3">
    <source>
        <dbReference type="ARBA" id="ARBA00023237"/>
    </source>
</evidence>
<feature type="compositionally biased region" description="Basic and acidic residues" evidence="4">
    <location>
        <begin position="35"/>
        <end position="49"/>
    </location>
</feature>
<dbReference type="OrthoDB" id="7486497at2"/>
<reference evidence="8 9" key="1">
    <citation type="submission" date="2019-12" db="EMBL/GenBank/DDBJ databases">
        <title>Genomic-based taxomic classification of the family Erythrobacteraceae.</title>
        <authorList>
            <person name="Xu L."/>
        </authorList>
    </citation>
    <scope>NUCLEOTIDE SEQUENCE [LARGE SCALE GENOMIC DNA]</scope>
    <source>
        <strain evidence="8 9">LMG 29518</strain>
    </source>
</reference>
<evidence type="ECO:0000259" key="7">
    <source>
        <dbReference type="Pfam" id="PF08479"/>
    </source>
</evidence>
<evidence type="ECO:0000256" key="4">
    <source>
        <dbReference type="SAM" id="MobiDB-lite"/>
    </source>
</evidence>
<dbReference type="GO" id="GO:0046819">
    <property type="term" value="P:protein secretion by the type V secretion system"/>
    <property type="evidence" value="ECO:0007669"/>
    <property type="project" value="TreeGrafter"/>
</dbReference>
<gene>
    <name evidence="8" type="ORF">GRI91_02310</name>
</gene>
<dbReference type="GO" id="GO:0098046">
    <property type="term" value="C:type V protein secretion system complex"/>
    <property type="evidence" value="ECO:0007669"/>
    <property type="project" value="TreeGrafter"/>
</dbReference>
<dbReference type="AlphaFoldDB" id="A0A6I4T4M0"/>
<keyword evidence="5" id="KW-0732">Signal</keyword>
<dbReference type="Pfam" id="PF08479">
    <property type="entry name" value="POTRA_2"/>
    <property type="match status" value="1"/>
</dbReference>
<dbReference type="Pfam" id="PF03865">
    <property type="entry name" value="ShlB"/>
    <property type="match status" value="1"/>
</dbReference>
<feature type="domain" description="Haemolysin activator HlyB C-terminal" evidence="6">
    <location>
        <begin position="218"/>
        <end position="504"/>
    </location>
</feature>
<keyword evidence="1" id="KW-1134">Transmembrane beta strand</keyword>
<evidence type="ECO:0000313" key="9">
    <source>
        <dbReference type="Proteomes" id="UP000438476"/>
    </source>
</evidence>
<name>A0A6I4T4M0_9SPHN</name>
<dbReference type="EMBL" id="WTYT01000001">
    <property type="protein sequence ID" value="MXO64585.1"/>
    <property type="molecule type" value="Genomic_DNA"/>
</dbReference>
<organism evidence="8 9">
    <name type="scientific">Altericroceibacterium endophyticum</name>
    <dbReference type="NCBI Taxonomy" id="1808508"/>
    <lineage>
        <taxon>Bacteria</taxon>
        <taxon>Pseudomonadati</taxon>
        <taxon>Pseudomonadota</taxon>
        <taxon>Alphaproteobacteria</taxon>
        <taxon>Sphingomonadales</taxon>
        <taxon>Erythrobacteraceae</taxon>
        <taxon>Altericroceibacterium</taxon>
    </lineage>
</organism>
<dbReference type="PANTHER" id="PTHR34597">
    <property type="entry name" value="SLR1661 PROTEIN"/>
    <property type="match status" value="1"/>
</dbReference>
<dbReference type="InterPro" id="IPR051544">
    <property type="entry name" value="TPS_OM_transporter"/>
</dbReference>
<evidence type="ECO:0000256" key="2">
    <source>
        <dbReference type="ARBA" id="ARBA00022692"/>
    </source>
</evidence>
<dbReference type="Proteomes" id="UP000438476">
    <property type="component" value="Unassembled WGS sequence"/>
</dbReference>
<evidence type="ECO:0000256" key="1">
    <source>
        <dbReference type="ARBA" id="ARBA00022452"/>
    </source>
</evidence>
<feature type="domain" description="Polypeptide-transport-associated ShlB-type" evidence="7">
    <location>
        <begin position="70"/>
        <end position="142"/>
    </location>
</feature>
<evidence type="ECO:0008006" key="10">
    <source>
        <dbReference type="Google" id="ProtNLM"/>
    </source>
</evidence>
<evidence type="ECO:0000256" key="5">
    <source>
        <dbReference type="SAM" id="SignalP"/>
    </source>
</evidence>
<feature type="signal peptide" evidence="5">
    <location>
        <begin position="1"/>
        <end position="25"/>
    </location>
</feature>
<dbReference type="InterPro" id="IPR013686">
    <property type="entry name" value="Polypept-transport_assoc_ShlB"/>
</dbReference>
<dbReference type="InterPro" id="IPR005565">
    <property type="entry name" value="Hemolysn_activator_HlyB_C"/>
</dbReference>
<keyword evidence="9" id="KW-1185">Reference proteome</keyword>
<dbReference type="PANTHER" id="PTHR34597:SF6">
    <property type="entry name" value="BLR6126 PROTEIN"/>
    <property type="match status" value="1"/>
</dbReference>
<comment type="caution">
    <text evidence="8">The sequence shown here is derived from an EMBL/GenBank/DDBJ whole genome shotgun (WGS) entry which is preliminary data.</text>
</comment>
<evidence type="ECO:0000313" key="8">
    <source>
        <dbReference type="EMBL" id="MXO64585.1"/>
    </source>
</evidence>
<accession>A0A6I4T4M0</accession>
<dbReference type="Gene3D" id="2.40.160.50">
    <property type="entry name" value="membrane protein fhac: a member of the omp85/tpsb transporter family"/>
    <property type="match status" value="1"/>
</dbReference>
<protein>
    <recommendedName>
        <fullName evidence="10">BamA/TamA family outer membrane protein</fullName>
    </recommendedName>
</protein>
<keyword evidence="2" id="KW-0812">Transmembrane</keyword>
<proteinExistence type="predicted"/>
<keyword evidence="1" id="KW-0472">Membrane</keyword>
<dbReference type="Gene3D" id="3.10.20.310">
    <property type="entry name" value="membrane protein fhac"/>
    <property type="match status" value="1"/>
</dbReference>
<feature type="region of interest" description="Disordered" evidence="4">
    <location>
        <begin position="35"/>
        <end position="57"/>
    </location>
</feature>
<feature type="chain" id="PRO_5026359461" description="BamA/TamA family outer membrane protein" evidence="5">
    <location>
        <begin position="26"/>
        <end position="544"/>
    </location>
</feature>
<sequence length="544" mass="58366">MQAINKVASGAALFIATGLAPPGFAQTATPLDDQRLDQLPQEDVRKDPLESDATTSDPVSIRAAADQGSTIRHIQFVGTEVPLIVARAAEDFVGQAASIENLRALTAAMSQAYGKSDIALFTVVIPDQDFSDGTVKIAVAEGYIESVVLTGEVEGRDLDLVRSYAEKLRQEQPLTRPKLERYLSLIRDLPGIDVKPKMQVGSRRGAVRLILELDYLRPTVSVSYNNRSTQLIEAGQVEANAKAYNLFRDGDQTQITGASSTNFKDLLYVSLSHSTPITSEGTRVRASVGHLETQPSGTLVKGTADTASLLITHPVIRSYRTNLNAAFGLDAVDSDSSAFGSVVATEKVRALRAALTGSKKSPERLISGRLTVSQGLNIFNATAAASQSDLKFRKANGLVALSQQVITDVIARVRLSGQWTEDPVPVTERFTVGGETLGRAFENGLISSDRGLGSSLELAFRPLSGDFGPSEIYGFVDYATGDVLARGRFTGASFDMASAGGGVRIGYSDKGMIGLEAARVIDKPYSSYSKKWRISVNWKLSLRP</sequence>
<evidence type="ECO:0000259" key="6">
    <source>
        <dbReference type="Pfam" id="PF03865"/>
    </source>
</evidence>
<keyword evidence="3" id="KW-0998">Cell outer membrane</keyword>